<evidence type="ECO:0000256" key="6">
    <source>
        <dbReference type="SAM" id="MobiDB-lite"/>
    </source>
</evidence>
<dbReference type="Gene3D" id="3.30.160.60">
    <property type="entry name" value="Classic Zinc Finger"/>
    <property type="match status" value="3"/>
</dbReference>
<dbReference type="InterPro" id="IPR009057">
    <property type="entry name" value="Homeodomain-like_sf"/>
</dbReference>
<dbReference type="Pfam" id="PF00096">
    <property type="entry name" value="zf-C2H2"/>
    <property type="match status" value="3"/>
</dbReference>
<dbReference type="AlphaFoldDB" id="A0A8H7U9T1"/>
<dbReference type="GO" id="GO:0000978">
    <property type="term" value="F:RNA polymerase II cis-regulatory region sequence-specific DNA binding"/>
    <property type="evidence" value="ECO:0007669"/>
    <property type="project" value="TreeGrafter"/>
</dbReference>
<dbReference type="FunFam" id="3.30.160.60:FF:000125">
    <property type="entry name" value="Putative zinc finger protein 143"/>
    <property type="match status" value="1"/>
</dbReference>
<dbReference type="InterPro" id="IPR001005">
    <property type="entry name" value="SANT/Myb"/>
</dbReference>
<sequence>MARVHLFTSHHSGDQKHHQPDKAFASLSAQEQSTIAHTHKEASDEPHTLDVTAVASPNLTDDQAEEKSKKLQQKESIPLPPTSSAALAAALLQNQTSIDVVETLTAALAAKKGAAEAKDDDDKSAAKDAKATEGTKGKGKGKESEAFEQEDAATALQLLGLSQSDSQKSQTAADDSKTKSATTATTDSGNENLDVTDAMLLANIPGLTNNEAMELNEEHSESDTEDAKTGEWTKEEDDLLLQGIKRLGYGKWKEIAISIPGRKSKQLKHRWDHTLAAKFVDQELLHSKLKESNNQDQVMQESTAQEEQPAATTAADNKTLKLLDTEWSELAQKLSERLRASQAEGAEQSLSLLNDVANQLARSSQSLSFPDAAALAMYAQQLHAGQQEPVDGADNHGSIAGQYYLPNPFGGAGPNESAINAAAAAVAAVASASSTSNAGGLDQAGLKRKHAESTLAQTQADAIDYYASAQPVTTTVNNETHTVYPCLYPGCTKTFMRLYNLKSHSRTHTDDRPFKCTVCSQAFSRNHDLKRHVKIHAGGKPFHCPACGKMFSRLDALKRHKANQRNRCD</sequence>
<feature type="domain" description="C2H2-type" evidence="8">
    <location>
        <begin position="542"/>
        <end position="561"/>
    </location>
</feature>
<keyword evidence="11" id="KW-1185">Reference proteome</keyword>
<comment type="caution">
    <text evidence="10">The sequence shown here is derived from an EMBL/GenBank/DDBJ whole genome shotgun (WGS) entry which is preliminary data.</text>
</comment>
<feature type="compositionally biased region" description="Low complexity" evidence="6">
    <location>
        <begin position="300"/>
        <end position="315"/>
    </location>
</feature>
<dbReference type="PROSITE" id="PS51294">
    <property type="entry name" value="HTH_MYB"/>
    <property type="match status" value="1"/>
</dbReference>
<dbReference type="PROSITE" id="PS00028">
    <property type="entry name" value="ZINC_FINGER_C2H2_1"/>
    <property type="match status" value="2"/>
</dbReference>
<evidence type="ECO:0000256" key="5">
    <source>
        <dbReference type="PROSITE-ProRule" id="PRU00042"/>
    </source>
</evidence>
<dbReference type="Proteomes" id="UP000654370">
    <property type="component" value="Unassembled WGS sequence"/>
</dbReference>
<keyword evidence="3 5" id="KW-0863">Zinc-finger</keyword>
<evidence type="ECO:0000256" key="1">
    <source>
        <dbReference type="ARBA" id="ARBA00022723"/>
    </source>
</evidence>
<feature type="compositionally biased region" description="Basic and acidic residues" evidence="6">
    <location>
        <begin position="38"/>
        <end position="48"/>
    </location>
</feature>
<dbReference type="InterPro" id="IPR036236">
    <property type="entry name" value="Znf_C2H2_sf"/>
</dbReference>
<feature type="compositionally biased region" description="Basic and acidic residues" evidence="6">
    <location>
        <begin position="113"/>
        <end position="145"/>
    </location>
</feature>
<dbReference type="Gene3D" id="1.10.10.60">
    <property type="entry name" value="Homeodomain-like"/>
    <property type="match status" value="1"/>
</dbReference>
<evidence type="ECO:0000313" key="10">
    <source>
        <dbReference type="EMBL" id="KAG2172058.1"/>
    </source>
</evidence>
<dbReference type="OrthoDB" id="8922241at2759"/>
<dbReference type="Pfam" id="PF00249">
    <property type="entry name" value="Myb_DNA-binding"/>
    <property type="match status" value="1"/>
</dbReference>
<dbReference type="SUPFAM" id="SSF46689">
    <property type="entry name" value="Homeodomain-like"/>
    <property type="match status" value="1"/>
</dbReference>
<organism evidence="10 11">
    <name type="scientific">Mortierella isabellina</name>
    <name type="common">Filamentous fungus</name>
    <name type="synonym">Umbelopsis isabellina</name>
    <dbReference type="NCBI Taxonomy" id="91625"/>
    <lineage>
        <taxon>Eukaryota</taxon>
        <taxon>Fungi</taxon>
        <taxon>Fungi incertae sedis</taxon>
        <taxon>Mucoromycota</taxon>
        <taxon>Mucoromycotina</taxon>
        <taxon>Umbelopsidomycetes</taxon>
        <taxon>Umbelopsidales</taxon>
        <taxon>Umbelopsidaceae</taxon>
        <taxon>Umbelopsis</taxon>
    </lineage>
</organism>
<dbReference type="FunFam" id="3.30.160.60:FF:000303">
    <property type="entry name" value="Zinc finger protein 41"/>
    <property type="match status" value="1"/>
</dbReference>
<feature type="compositionally biased region" description="Polar residues" evidence="6">
    <location>
        <begin position="27"/>
        <end position="36"/>
    </location>
</feature>
<feature type="region of interest" description="Disordered" evidence="6">
    <location>
        <begin position="215"/>
        <end position="234"/>
    </location>
</feature>
<evidence type="ECO:0000259" key="7">
    <source>
        <dbReference type="PROSITE" id="PS50090"/>
    </source>
</evidence>
<dbReference type="PROSITE" id="PS50157">
    <property type="entry name" value="ZINC_FINGER_C2H2_2"/>
    <property type="match status" value="3"/>
</dbReference>
<reference evidence="10" key="1">
    <citation type="submission" date="2020-12" db="EMBL/GenBank/DDBJ databases">
        <title>Metabolic potential, ecology and presence of endohyphal bacteria is reflected in genomic diversity of Mucoromycotina.</title>
        <authorList>
            <person name="Muszewska A."/>
            <person name="Okrasinska A."/>
            <person name="Steczkiewicz K."/>
            <person name="Drgas O."/>
            <person name="Orlowska M."/>
            <person name="Perlinska-Lenart U."/>
            <person name="Aleksandrzak-Piekarczyk T."/>
            <person name="Szatraj K."/>
            <person name="Zielenkiewicz U."/>
            <person name="Pilsyk S."/>
            <person name="Malc E."/>
            <person name="Mieczkowski P."/>
            <person name="Kruszewska J.S."/>
            <person name="Biernat P."/>
            <person name="Pawlowska J."/>
        </authorList>
    </citation>
    <scope>NUCLEOTIDE SEQUENCE</scope>
    <source>
        <strain evidence="10">WA0000067209</strain>
    </source>
</reference>
<dbReference type="SMART" id="SM00717">
    <property type="entry name" value="SANT"/>
    <property type="match status" value="1"/>
</dbReference>
<evidence type="ECO:0000256" key="4">
    <source>
        <dbReference type="ARBA" id="ARBA00022833"/>
    </source>
</evidence>
<feature type="compositionally biased region" description="Low complexity" evidence="6">
    <location>
        <begin position="161"/>
        <end position="188"/>
    </location>
</feature>
<feature type="region of interest" description="Disordered" evidence="6">
    <location>
        <begin position="1"/>
        <end position="79"/>
    </location>
</feature>
<keyword evidence="2" id="KW-0677">Repeat</keyword>
<evidence type="ECO:0000313" key="11">
    <source>
        <dbReference type="Proteomes" id="UP000654370"/>
    </source>
</evidence>
<evidence type="ECO:0000256" key="3">
    <source>
        <dbReference type="ARBA" id="ARBA00022771"/>
    </source>
</evidence>
<dbReference type="PANTHER" id="PTHR23235">
    <property type="entry name" value="KRUEPPEL-LIKE TRANSCRIPTION FACTOR"/>
    <property type="match status" value="1"/>
</dbReference>
<keyword evidence="1" id="KW-0479">Metal-binding</keyword>
<feature type="region of interest" description="Disordered" evidence="6">
    <location>
        <begin position="291"/>
        <end position="318"/>
    </location>
</feature>
<feature type="domain" description="C2H2-type" evidence="8">
    <location>
        <begin position="484"/>
        <end position="513"/>
    </location>
</feature>
<dbReference type="PANTHER" id="PTHR23235:SF120">
    <property type="entry name" value="KRUPPEL-LIKE FACTOR 15"/>
    <property type="match status" value="1"/>
</dbReference>
<dbReference type="GO" id="GO:0005694">
    <property type="term" value="C:chromosome"/>
    <property type="evidence" value="ECO:0007669"/>
    <property type="project" value="UniProtKB-ARBA"/>
</dbReference>
<evidence type="ECO:0000259" key="8">
    <source>
        <dbReference type="PROSITE" id="PS50157"/>
    </source>
</evidence>
<dbReference type="InterPro" id="IPR017930">
    <property type="entry name" value="Myb_dom"/>
</dbReference>
<feature type="compositionally biased region" description="Basic and acidic residues" evidence="6">
    <location>
        <begin position="11"/>
        <end position="21"/>
    </location>
</feature>
<dbReference type="SUPFAM" id="SSF57667">
    <property type="entry name" value="beta-beta-alpha zinc fingers"/>
    <property type="match status" value="2"/>
</dbReference>
<dbReference type="EMBL" id="JAEPQZ010000018">
    <property type="protein sequence ID" value="KAG2172058.1"/>
    <property type="molecule type" value="Genomic_DNA"/>
</dbReference>
<proteinExistence type="predicted"/>
<evidence type="ECO:0000259" key="9">
    <source>
        <dbReference type="PROSITE" id="PS51294"/>
    </source>
</evidence>
<dbReference type="GO" id="GO:0000981">
    <property type="term" value="F:DNA-binding transcription factor activity, RNA polymerase II-specific"/>
    <property type="evidence" value="ECO:0007669"/>
    <property type="project" value="TreeGrafter"/>
</dbReference>
<feature type="domain" description="Myb-like" evidence="7">
    <location>
        <begin position="224"/>
        <end position="275"/>
    </location>
</feature>
<dbReference type="SMART" id="SM00355">
    <property type="entry name" value="ZnF_C2H2"/>
    <property type="match status" value="3"/>
</dbReference>
<accession>A0A8H7U9T1</accession>
<gene>
    <name evidence="10" type="ORF">INT43_001535</name>
</gene>
<feature type="region of interest" description="Disordered" evidence="6">
    <location>
        <begin position="161"/>
        <end position="194"/>
    </location>
</feature>
<name>A0A8H7U9T1_MORIS</name>
<dbReference type="InterPro" id="IPR013087">
    <property type="entry name" value="Znf_C2H2_type"/>
</dbReference>
<keyword evidence="4" id="KW-0862">Zinc</keyword>
<protein>
    <submittedName>
        <fullName evidence="10">Uncharacterized protein</fullName>
    </submittedName>
</protein>
<dbReference type="CDD" id="cd00167">
    <property type="entry name" value="SANT"/>
    <property type="match status" value="1"/>
</dbReference>
<feature type="compositionally biased region" description="Basic and acidic residues" evidence="6">
    <location>
        <begin position="216"/>
        <end position="233"/>
    </location>
</feature>
<feature type="domain" description="C2H2-type" evidence="8">
    <location>
        <begin position="514"/>
        <end position="541"/>
    </location>
</feature>
<feature type="region of interest" description="Disordered" evidence="6">
    <location>
        <begin position="113"/>
        <end position="149"/>
    </location>
</feature>
<evidence type="ECO:0000256" key="2">
    <source>
        <dbReference type="ARBA" id="ARBA00022737"/>
    </source>
</evidence>
<dbReference type="GO" id="GO:0045893">
    <property type="term" value="P:positive regulation of DNA-templated transcription"/>
    <property type="evidence" value="ECO:0007669"/>
    <property type="project" value="UniProtKB-ARBA"/>
</dbReference>
<feature type="domain" description="HTH myb-type" evidence="9">
    <location>
        <begin position="224"/>
        <end position="279"/>
    </location>
</feature>
<dbReference type="FunFam" id="3.30.160.60:FF:001732">
    <property type="entry name" value="Zgc:162936"/>
    <property type="match status" value="1"/>
</dbReference>
<dbReference type="GO" id="GO:0008270">
    <property type="term" value="F:zinc ion binding"/>
    <property type="evidence" value="ECO:0007669"/>
    <property type="project" value="UniProtKB-KW"/>
</dbReference>
<dbReference type="PROSITE" id="PS50090">
    <property type="entry name" value="MYB_LIKE"/>
    <property type="match status" value="1"/>
</dbReference>